<proteinExistence type="predicted"/>
<evidence type="ECO:0000256" key="1">
    <source>
        <dbReference type="SAM" id="Phobius"/>
    </source>
</evidence>
<reference evidence="2" key="1">
    <citation type="submission" date="2019-11" db="EMBL/GenBank/DDBJ databases">
        <authorList>
            <person name="Feng L."/>
        </authorList>
    </citation>
    <scope>NUCLEOTIDE SEQUENCE</scope>
    <source>
        <strain evidence="2">ElentaLFYP107</strain>
    </source>
</reference>
<gene>
    <name evidence="2" type="ORF">ELLFYP107_02032</name>
</gene>
<dbReference type="AlphaFoldDB" id="A0A6N3B4A5"/>
<keyword evidence="1" id="KW-0472">Membrane</keyword>
<accession>A0A6N3B4A5</accession>
<dbReference type="EMBL" id="CACRTT010000010">
    <property type="protein sequence ID" value="VYT97308.1"/>
    <property type="molecule type" value="Genomic_DNA"/>
</dbReference>
<name>A0A6N3B4A5_EGGLN</name>
<feature type="transmembrane region" description="Helical" evidence="1">
    <location>
        <begin position="6"/>
        <end position="24"/>
    </location>
</feature>
<organism evidence="2">
    <name type="scientific">Eggerthella lenta</name>
    <name type="common">Eubacterium lentum</name>
    <dbReference type="NCBI Taxonomy" id="84112"/>
    <lineage>
        <taxon>Bacteria</taxon>
        <taxon>Bacillati</taxon>
        <taxon>Actinomycetota</taxon>
        <taxon>Coriobacteriia</taxon>
        <taxon>Eggerthellales</taxon>
        <taxon>Eggerthellaceae</taxon>
        <taxon>Eggerthella</taxon>
    </lineage>
</organism>
<protein>
    <submittedName>
        <fullName evidence="2">Uncharacterized protein</fullName>
    </submittedName>
</protein>
<keyword evidence="1" id="KW-1133">Transmembrane helix</keyword>
<keyword evidence="1" id="KW-0812">Transmembrane</keyword>
<sequence length="30" mass="3383">MEFVAGFVGGLSIFLALYLFYKLLRGGDER</sequence>
<evidence type="ECO:0000313" key="2">
    <source>
        <dbReference type="EMBL" id="VYT97308.1"/>
    </source>
</evidence>